<evidence type="ECO:0000256" key="1">
    <source>
        <dbReference type="ARBA" id="ARBA00004791"/>
    </source>
</evidence>
<keyword evidence="9" id="KW-0665">Pyrimidine biosynthesis</keyword>
<comment type="caution">
    <text evidence="12">The sequence shown here is derived from an EMBL/GenBank/DDBJ whole genome shotgun (WGS) entry which is preliminary data.</text>
</comment>
<dbReference type="SUPFAM" id="SSF53633">
    <property type="entry name" value="Carbamate kinase-like"/>
    <property type="match status" value="1"/>
</dbReference>
<evidence type="ECO:0000256" key="10">
    <source>
        <dbReference type="ARBA" id="ARBA00032092"/>
    </source>
</evidence>
<comment type="pathway">
    <text evidence="1">Pyrimidine metabolism; CTP biosynthesis via de novo pathway; UDP from UMP (UMPK route): step 1/1.</text>
</comment>
<dbReference type="Gene3D" id="3.40.1160.10">
    <property type="entry name" value="Acetylglutamate kinase-like"/>
    <property type="match status" value="1"/>
</dbReference>
<evidence type="ECO:0000256" key="9">
    <source>
        <dbReference type="ARBA" id="ARBA00022975"/>
    </source>
</evidence>
<evidence type="ECO:0000256" key="4">
    <source>
        <dbReference type="ARBA" id="ARBA00022490"/>
    </source>
</evidence>
<protein>
    <recommendedName>
        <fullName evidence="3">UMP kinase</fullName>
        <ecNumber evidence="3">2.7.4.22</ecNumber>
    </recommendedName>
    <alternativeName>
        <fullName evidence="10">Uridine monophosphate kinase</fullName>
    </alternativeName>
</protein>
<dbReference type="EMBL" id="PFLW01000076">
    <property type="protein sequence ID" value="PIY88617.1"/>
    <property type="molecule type" value="Genomic_DNA"/>
</dbReference>
<proteinExistence type="inferred from homology"/>
<dbReference type="GO" id="GO:0033862">
    <property type="term" value="F:UMP kinase activity"/>
    <property type="evidence" value="ECO:0007669"/>
    <property type="project" value="UniProtKB-EC"/>
</dbReference>
<organism evidence="12 13">
    <name type="scientific">Candidatus Nealsonbacteria bacterium CG_4_10_14_0_8_um_filter_37_14</name>
    <dbReference type="NCBI Taxonomy" id="1974684"/>
    <lineage>
        <taxon>Bacteria</taxon>
        <taxon>Candidatus Nealsoniibacteriota</taxon>
    </lineage>
</organism>
<evidence type="ECO:0000313" key="12">
    <source>
        <dbReference type="EMBL" id="PIY88617.1"/>
    </source>
</evidence>
<dbReference type="Pfam" id="PF00696">
    <property type="entry name" value="AA_kinase"/>
    <property type="match status" value="1"/>
</dbReference>
<dbReference type="PANTHER" id="PTHR42833">
    <property type="entry name" value="URIDYLATE KINASE"/>
    <property type="match status" value="1"/>
</dbReference>
<evidence type="ECO:0000313" key="13">
    <source>
        <dbReference type="Proteomes" id="UP000230767"/>
    </source>
</evidence>
<dbReference type="AlphaFoldDB" id="A0A2M7R5J6"/>
<dbReference type="InterPro" id="IPR011818">
    <property type="entry name" value="Uridylate_kinase_arch/spir"/>
</dbReference>
<dbReference type="Proteomes" id="UP000230767">
    <property type="component" value="Unassembled WGS sequence"/>
</dbReference>
<dbReference type="GO" id="GO:0006225">
    <property type="term" value="P:UDP biosynthetic process"/>
    <property type="evidence" value="ECO:0007669"/>
    <property type="project" value="TreeGrafter"/>
</dbReference>
<keyword evidence="5" id="KW-0808">Transferase</keyword>
<accession>A0A2M7R5J6</accession>
<feature type="domain" description="Aspartate/glutamate/uridylate kinase" evidence="11">
    <location>
        <begin position="12"/>
        <end position="217"/>
    </location>
</feature>
<evidence type="ECO:0000256" key="5">
    <source>
        <dbReference type="ARBA" id="ARBA00022679"/>
    </source>
</evidence>
<evidence type="ECO:0000256" key="7">
    <source>
        <dbReference type="ARBA" id="ARBA00022777"/>
    </source>
</evidence>
<keyword evidence="6" id="KW-0547">Nucleotide-binding</keyword>
<dbReference type="GO" id="GO:0005524">
    <property type="term" value="F:ATP binding"/>
    <property type="evidence" value="ECO:0007669"/>
    <property type="project" value="UniProtKB-KW"/>
</dbReference>
<dbReference type="EC" id="2.7.4.22" evidence="3"/>
<dbReference type="NCBIfam" id="TIGR02076">
    <property type="entry name" value="pyrH_arch"/>
    <property type="match status" value="1"/>
</dbReference>
<evidence type="ECO:0000256" key="8">
    <source>
        <dbReference type="ARBA" id="ARBA00022840"/>
    </source>
</evidence>
<keyword evidence="8" id="KW-0067">ATP-binding</keyword>
<evidence type="ECO:0000256" key="2">
    <source>
        <dbReference type="ARBA" id="ARBA00007614"/>
    </source>
</evidence>
<evidence type="ECO:0000259" key="11">
    <source>
        <dbReference type="Pfam" id="PF00696"/>
    </source>
</evidence>
<keyword evidence="4" id="KW-0963">Cytoplasm</keyword>
<name>A0A2M7R5J6_9BACT</name>
<evidence type="ECO:0000256" key="6">
    <source>
        <dbReference type="ARBA" id="ARBA00022741"/>
    </source>
</evidence>
<gene>
    <name evidence="12" type="ORF">COY73_03190</name>
</gene>
<reference evidence="13" key="1">
    <citation type="submission" date="2017-09" db="EMBL/GenBank/DDBJ databases">
        <title>Depth-based differentiation of microbial function through sediment-hosted aquifers and enrichment of novel symbionts in the deep terrestrial subsurface.</title>
        <authorList>
            <person name="Probst A.J."/>
            <person name="Ladd B."/>
            <person name="Jarett J.K."/>
            <person name="Geller-Mcgrath D.E."/>
            <person name="Sieber C.M.K."/>
            <person name="Emerson J.B."/>
            <person name="Anantharaman K."/>
            <person name="Thomas B.C."/>
            <person name="Malmstrom R."/>
            <person name="Stieglmeier M."/>
            <person name="Klingl A."/>
            <person name="Woyke T."/>
            <person name="Ryan C.M."/>
            <person name="Banfield J.F."/>
        </authorList>
    </citation>
    <scope>NUCLEOTIDE SEQUENCE [LARGE SCALE GENOMIC DNA]</scope>
</reference>
<comment type="similarity">
    <text evidence="2">Belongs to the UMP kinase family.</text>
</comment>
<dbReference type="PANTHER" id="PTHR42833:SF4">
    <property type="entry name" value="URIDYLATE KINASE PUMPKIN, CHLOROPLASTIC"/>
    <property type="match status" value="1"/>
</dbReference>
<dbReference type="InterPro" id="IPR001048">
    <property type="entry name" value="Asp/Glu/Uridylate_kinase"/>
</dbReference>
<keyword evidence="7 12" id="KW-0418">Kinase</keyword>
<dbReference type="InterPro" id="IPR036393">
    <property type="entry name" value="AceGlu_kinase-like_sf"/>
</dbReference>
<sequence>MMPKFSPSQKEIVVISLGGSIINPGKIQVDFLKKFRRLILKFLKRGYRFVIVAGGGKICRDYQKAASEITKISDEDKDWIGIHATRLNAHLIRTIFKKEAYPIVLDNPLKQINGGNYNVFIGSGWRPGWSTDYDAVLLAERFKARKIINASNIDYVYEKDPHTKIWCGGKRAKPIKEITWAKYCKLIGSKWKPGMKVPIDPIAARLASKLKMTIIVTKGTNLKNLEQILKNKNLLAPPVGGARQNLEYSVFKKFKGTIIKP</sequence>
<evidence type="ECO:0000256" key="3">
    <source>
        <dbReference type="ARBA" id="ARBA00012899"/>
    </source>
</evidence>